<dbReference type="Gene3D" id="3.40.50.80">
    <property type="entry name" value="Nucleotide-binding domain of ferredoxin-NADP reductase (FNR) module"/>
    <property type="match status" value="1"/>
</dbReference>
<dbReference type="InterPro" id="IPR008333">
    <property type="entry name" value="Cbr1-like_FAD-bd_dom"/>
</dbReference>
<name>A0A0J9XJS1_GEOCN</name>
<dbReference type="STRING" id="1173061.A0A0J9XJS1"/>
<proteinExistence type="inferred from homology"/>
<dbReference type="FunFam" id="3.40.50.80:FF:000009">
    <property type="entry name" value="NADH-cytochrome b5 reductase"/>
    <property type="match status" value="1"/>
</dbReference>
<evidence type="ECO:0000256" key="10">
    <source>
        <dbReference type="ARBA" id="ARBA00023027"/>
    </source>
</evidence>
<dbReference type="GO" id="GO:0005741">
    <property type="term" value="C:mitochondrial outer membrane"/>
    <property type="evidence" value="ECO:0007669"/>
    <property type="project" value="UniProtKB-SubCell"/>
</dbReference>
<comment type="cofactor">
    <cofactor evidence="1 14 15">
        <name>FAD</name>
        <dbReference type="ChEBI" id="CHEBI:57692"/>
    </cofactor>
</comment>
<feature type="binding site" evidence="14">
    <location>
        <position position="140"/>
    </location>
    <ligand>
        <name>FAD</name>
        <dbReference type="ChEBI" id="CHEBI:57692"/>
    </ligand>
</feature>
<evidence type="ECO:0000259" key="16">
    <source>
        <dbReference type="PROSITE" id="PS51384"/>
    </source>
</evidence>
<dbReference type="PRINTS" id="PR00406">
    <property type="entry name" value="CYTB5RDTASE"/>
</dbReference>
<keyword evidence="8" id="KW-1133">Transmembrane helix</keyword>
<keyword evidence="10 15" id="KW-0520">NAD</keyword>
<keyword evidence="12" id="KW-0472">Membrane</keyword>
<dbReference type="PRINTS" id="PR00371">
    <property type="entry name" value="FPNCR"/>
</dbReference>
<reference evidence="17" key="1">
    <citation type="submission" date="2014-03" db="EMBL/GenBank/DDBJ databases">
        <authorList>
            <person name="Casaregola S."/>
        </authorList>
    </citation>
    <scope>NUCLEOTIDE SEQUENCE [LARGE SCALE GENOMIC DNA]</scope>
    <source>
        <strain evidence="17">CLIB 918</strain>
    </source>
</reference>
<protein>
    <recommendedName>
        <fullName evidence="15">NADH-cytochrome b5 reductase</fullName>
        <ecNumber evidence="15">1.6.2.2</ecNumber>
    </recommendedName>
</protein>
<evidence type="ECO:0000256" key="14">
    <source>
        <dbReference type="PIRSR" id="PIRSR601834-1"/>
    </source>
</evidence>
<feature type="binding site" evidence="14">
    <location>
        <position position="146"/>
    </location>
    <ligand>
        <name>FAD</name>
        <dbReference type="ChEBI" id="CHEBI:57692"/>
    </ligand>
</feature>
<accession>A0A0J9XJS1</accession>
<evidence type="ECO:0000256" key="5">
    <source>
        <dbReference type="ARBA" id="ARBA00022692"/>
    </source>
</evidence>
<evidence type="ECO:0000256" key="6">
    <source>
        <dbReference type="ARBA" id="ARBA00022787"/>
    </source>
</evidence>
<evidence type="ECO:0000313" key="17">
    <source>
        <dbReference type="EMBL" id="CDO57737.1"/>
    </source>
</evidence>
<organism evidence="17 18">
    <name type="scientific">Geotrichum candidum</name>
    <name type="common">Oospora lactis</name>
    <name type="synonym">Dipodascus geotrichum</name>
    <dbReference type="NCBI Taxonomy" id="1173061"/>
    <lineage>
        <taxon>Eukaryota</taxon>
        <taxon>Fungi</taxon>
        <taxon>Dikarya</taxon>
        <taxon>Ascomycota</taxon>
        <taxon>Saccharomycotina</taxon>
        <taxon>Dipodascomycetes</taxon>
        <taxon>Dipodascales</taxon>
        <taxon>Dipodascaceae</taxon>
        <taxon>Geotrichum</taxon>
    </lineage>
</organism>
<keyword evidence="7 14" id="KW-0274">FAD</keyword>
<dbReference type="InterPro" id="IPR001834">
    <property type="entry name" value="CBR-like"/>
</dbReference>
<gene>
    <name evidence="17" type="ORF">BN980_GECA24s01275g</name>
</gene>
<dbReference type="InterPro" id="IPR017927">
    <property type="entry name" value="FAD-bd_FR_type"/>
</dbReference>
<dbReference type="GO" id="GO:0006696">
    <property type="term" value="P:ergosterol biosynthetic process"/>
    <property type="evidence" value="ECO:0007669"/>
    <property type="project" value="TreeGrafter"/>
</dbReference>
<evidence type="ECO:0000256" key="3">
    <source>
        <dbReference type="ARBA" id="ARBA00006105"/>
    </source>
</evidence>
<dbReference type="Pfam" id="PF00970">
    <property type="entry name" value="FAD_binding_6"/>
    <property type="match status" value="1"/>
</dbReference>
<dbReference type="FunFam" id="2.40.30.10:FF:000032">
    <property type="entry name" value="NADH-cytochrome b5 reductase"/>
    <property type="match status" value="1"/>
</dbReference>
<dbReference type="PROSITE" id="PS51384">
    <property type="entry name" value="FAD_FR"/>
    <property type="match status" value="1"/>
</dbReference>
<dbReference type="InterPro" id="IPR001709">
    <property type="entry name" value="Flavoprot_Pyr_Nucl_cyt_Rdtase"/>
</dbReference>
<evidence type="ECO:0000256" key="9">
    <source>
        <dbReference type="ARBA" id="ARBA00023002"/>
    </source>
</evidence>
<keyword evidence="9 15" id="KW-0560">Oxidoreductase</keyword>
<evidence type="ECO:0000256" key="1">
    <source>
        <dbReference type="ARBA" id="ARBA00001974"/>
    </source>
</evidence>
<sequence>MIHPIRNTFYNNVLQQLKRVTPASSKAGMGFNPWVATATIGVTTTAGYLYFSNSSKIALENNAALKGDDQWVDFKLKNIETLSHNVKEFTFDLPKDNVLGLTYTSCLLAKYITEKGSPVIRPYTPVSDLKTPGEFKLIIKRYETGKFGNHIFGLSKGDTVSFKGPIPKYPWTPNKHDQIGLIGGGSGITPLYQLIHGITSNPDDKTKITLYYGNISEDDILLRKELEELEKKFSSQLKVHFFIDKAKNPDTWKGNVGFITKEFLEKTLFKPSENNVKVFVCGPPPLYKAISGPKASPADQGELTGALKDIGFTKDQVFKY</sequence>
<dbReference type="EMBL" id="CCBN010000024">
    <property type="protein sequence ID" value="CDO57737.1"/>
    <property type="molecule type" value="Genomic_DNA"/>
</dbReference>
<feature type="binding site" evidence="14">
    <location>
        <position position="121"/>
    </location>
    <ligand>
        <name>FAD</name>
        <dbReference type="ChEBI" id="CHEBI:57692"/>
    </ligand>
</feature>
<feature type="binding site" evidence="14">
    <location>
        <position position="123"/>
    </location>
    <ligand>
        <name>FAD</name>
        <dbReference type="ChEBI" id="CHEBI:57692"/>
    </ligand>
</feature>
<feature type="binding site" evidence="14">
    <location>
        <position position="189"/>
    </location>
    <ligand>
        <name>FAD</name>
        <dbReference type="ChEBI" id="CHEBI:57692"/>
    </ligand>
</feature>
<keyword evidence="4 14" id="KW-0285">Flavoprotein</keyword>
<evidence type="ECO:0000256" key="2">
    <source>
        <dbReference type="ARBA" id="ARBA00004572"/>
    </source>
</evidence>
<evidence type="ECO:0000256" key="7">
    <source>
        <dbReference type="ARBA" id="ARBA00022827"/>
    </source>
</evidence>
<dbReference type="AlphaFoldDB" id="A0A0J9XJS1"/>
<dbReference type="InterPro" id="IPR017938">
    <property type="entry name" value="Riboflavin_synthase-like_b-brl"/>
</dbReference>
<dbReference type="SUPFAM" id="SSF52343">
    <property type="entry name" value="Ferredoxin reductase-like, C-terminal NADP-linked domain"/>
    <property type="match status" value="1"/>
</dbReference>
<dbReference type="OrthoDB" id="432685at2759"/>
<comment type="catalytic activity">
    <reaction evidence="13 15">
        <text>2 Fe(III)-[cytochrome b5] + NADH = 2 Fe(II)-[cytochrome b5] + NAD(+) + H(+)</text>
        <dbReference type="Rhea" id="RHEA:46680"/>
        <dbReference type="Rhea" id="RHEA-COMP:10438"/>
        <dbReference type="Rhea" id="RHEA-COMP:10439"/>
        <dbReference type="ChEBI" id="CHEBI:15378"/>
        <dbReference type="ChEBI" id="CHEBI:29033"/>
        <dbReference type="ChEBI" id="CHEBI:29034"/>
        <dbReference type="ChEBI" id="CHEBI:57540"/>
        <dbReference type="ChEBI" id="CHEBI:57945"/>
        <dbReference type="EC" id="1.6.2.2"/>
    </reaction>
</comment>
<dbReference type="Gene3D" id="2.40.30.10">
    <property type="entry name" value="Translation factors"/>
    <property type="match status" value="1"/>
</dbReference>
<dbReference type="Proteomes" id="UP000242525">
    <property type="component" value="Unassembled WGS sequence"/>
</dbReference>
<comment type="similarity">
    <text evidence="3 15">Belongs to the flavoprotein pyridine nucleotide cytochrome reductase family.</text>
</comment>
<dbReference type="InterPro" id="IPR039261">
    <property type="entry name" value="FNR_nucleotide-bd"/>
</dbReference>
<dbReference type="Pfam" id="PF00175">
    <property type="entry name" value="NAD_binding_1"/>
    <property type="match status" value="1"/>
</dbReference>
<evidence type="ECO:0000256" key="11">
    <source>
        <dbReference type="ARBA" id="ARBA00023128"/>
    </source>
</evidence>
<dbReference type="EC" id="1.6.2.2" evidence="15"/>
<evidence type="ECO:0000256" key="12">
    <source>
        <dbReference type="ARBA" id="ARBA00023136"/>
    </source>
</evidence>
<comment type="caution">
    <text evidence="17">The sequence shown here is derived from an EMBL/GenBank/DDBJ whole genome shotgun (WGS) entry which is preliminary data.</text>
</comment>
<evidence type="ECO:0000256" key="4">
    <source>
        <dbReference type="ARBA" id="ARBA00022630"/>
    </source>
</evidence>
<feature type="domain" description="FAD-binding FR-type" evidence="16">
    <location>
        <begin position="69"/>
        <end position="172"/>
    </location>
</feature>
<evidence type="ECO:0000256" key="13">
    <source>
        <dbReference type="ARBA" id="ARBA00047682"/>
    </source>
</evidence>
<keyword evidence="11" id="KW-0496">Mitochondrion</keyword>
<feature type="binding site" evidence="14">
    <location>
        <position position="138"/>
    </location>
    <ligand>
        <name>FAD</name>
        <dbReference type="ChEBI" id="CHEBI:57692"/>
    </ligand>
</feature>
<evidence type="ECO:0000313" key="18">
    <source>
        <dbReference type="Proteomes" id="UP000242525"/>
    </source>
</evidence>
<keyword evidence="18" id="KW-1185">Reference proteome</keyword>
<dbReference type="InterPro" id="IPR001433">
    <property type="entry name" value="OxRdtase_FAD/NAD-bd"/>
</dbReference>
<comment type="subcellular location">
    <subcellularLocation>
        <location evidence="2">Mitochondrion outer membrane</location>
        <topology evidence="2">Single-pass membrane protein</topology>
    </subcellularLocation>
</comment>
<evidence type="ECO:0000256" key="8">
    <source>
        <dbReference type="ARBA" id="ARBA00022989"/>
    </source>
</evidence>
<dbReference type="SUPFAM" id="SSF63380">
    <property type="entry name" value="Riboflavin synthase domain-like"/>
    <property type="match status" value="1"/>
</dbReference>
<keyword evidence="6" id="KW-1000">Mitochondrion outer membrane</keyword>
<evidence type="ECO:0000256" key="15">
    <source>
        <dbReference type="RuleBase" id="RU361226"/>
    </source>
</evidence>
<keyword evidence="5" id="KW-0812">Transmembrane</keyword>
<dbReference type="PANTHER" id="PTHR19370:SF171">
    <property type="entry name" value="NADH-CYTOCHROME B5 REDUCTASE 2"/>
    <property type="match status" value="1"/>
</dbReference>
<dbReference type="CDD" id="cd06183">
    <property type="entry name" value="cyt_b5_reduct_like"/>
    <property type="match status" value="1"/>
</dbReference>
<dbReference type="GO" id="GO:0090524">
    <property type="term" value="F:cytochrome-b5 reductase activity, acting on NADH"/>
    <property type="evidence" value="ECO:0007669"/>
    <property type="project" value="UniProtKB-EC"/>
</dbReference>
<dbReference type="PANTHER" id="PTHR19370">
    <property type="entry name" value="NADH-CYTOCHROME B5 REDUCTASE"/>
    <property type="match status" value="1"/>
</dbReference>
<feature type="binding site" evidence="14">
    <location>
        <position position="122"/>
    </location>
    <ligand>
        <name>FAD</name>
        <dbReference type="ChEBI" id="CHEBI:57692"/>
    </ligand>
</feature>